<proteinExistence type="predicted"/>
<comment type="caution">
    <text evidence="2">The sequence shown here is derived from an EMBL/GenBank/DDBJ whole genome shotgun (WGS) entry which is preliminary data.</text>
</comment>
<organism evidence="2 3">
    <name type="scientific">Paraclostridium bifermentans</name>
    <name type="common">Clostridium bifermentans</name>
    <dbReference type="NCBI Taxonomy" id="1490"/>
    <lineage>
        <taxon>Bacteria</taxon>
        <taxon>Bacillati</taxon>
        <taxon>Bacillota</taxon>
        <taxon>Clostridia</taxon>
        <taxon>Peptostreptococcales</taxon>
        <taxon>Peptostreptococcaceae</taxon>
        <taxon>Paraclostridium</taxon>
    </lineage>
</organism>
<dbReference type="RefSeq" id="WP_168932547.1">
    <property type="nucleotide sequence ID" value="NZ_JABAFD010000009.1"/>
</dbReference>
<feature type="signal peptide" evidence="1">
    <location>
        <begin position="1"/>
        <end position="25"/>
    </location>
</feature>
<reference evidence="2 3" key="1">
    <citation type="submission" date="2020-04" db="EMBL/GenBank/DDBJ databases">
        <authorList>
            <person name="Hitch T.C.A."/>
            <person name="Wylensek D."/>
            <person name="Clavel T."/>
        </authorList>
    </citation>
    <scope>NUCLEOTIDE SEQUENCE [LARGE SCALE GENOMIC DNA]</scope>
    <source>
        <strain evidence="2 3">Med78_4-601-WT-2</strain>
    </source>
</reference>
<accession>A0AA44DN92</accession>
<dbReference type="EMBL" id="JABAFD010000009">
    <property type="protein sequence ID" value="NME10551.1"/>
    <property type="molecule type" value="Genomic_DNA"/>
</dbReference>
<dbReference type="AlphaFoldDB" id="A0AA44DN92"/>
<gene>
    <name evidence="2" type="ORF">HF875_13530</name>
</gene>
<feature type="chain" id="PRO_5041204465" description="Bacteriocin" evidence="1">
    <location>
        <begin position="26"/>
        <end position="137"/>
    </location>
</feature>
<evidence type="ECO:0000256" key="1">
    <source>
        <dbReference type="SAM" id="SignalP"/>
    </source>
</evidence>
<sequence>MKRVKKFVFLTLATALLVAPTASFADSTIIDPEDGVGIVADNPNMQNEGSSMLRSARAADMQGNKVSVLGGSLWTTWSGNGTSFKANYYHGSKTHMCTARNDTGYKLSSRWVSKGYTATSPWVSQSLYGNRVFANTK</sequence>
<keyword evidence="1" id="KW-0732">Signal</keyword>
<evidence type="ECO:0008006" key="4">
    <source>
        <dbReference type="Google" id="ProtNLM"/>
    </source>
</evidence>
<evidence type="ECO:0000313" key="3">
    <source>
        <dbReference type="Proteomes" id="UP000573963"/>
    </source>
</evidence>
<evidence type="ECO:0000313" key="2">
    <source>
        <dbReference type="EMBL" id="NME10551.1"/>
    </source>
</evidence>
<protein>
    <recommendedName>
        <fullName evidence="4">Bacteriocin</fullName>
    </recommendedName>
</protein>
<dbReference type="Proteomes" id="UP000573963">
    <property type="component" value="Unassembled WGS sequence"/>
</dbReference>
<name>A0AA44DN92_PARBF</name>